<dbReference type="GO" id="GO:0008270">
    <property type="term" value="F:zinc ion binding"/>
    <property type="evidence" value="ECO:0007669"/>
    <property type="project" value="UniProtKB-KW"/>
</dbReference>
<sequence length="155" mass="17253">MGSVCCCFHVQDDIDNANNNNNNDVGFIPNLCNKIKEFAASIKNGRKDSVNPSTDQAAAPNEITPSGSGSYSKSSEKSSSSSGKRAQELVRLYDSNSIEHEDECPTCLEEYTPENPKTTMQCSHQYHLACIYEWMERSQNCPICSRVINFFPNLL</sequence>
<dbReference type="InterPro" id="IPR013083">
    <property type="entry name" value="Znf_RING/FYVE/PHD"/>
</dbReference>
<comment type="caution">
    <text evidence="11">The sequence shown here is derived from an EMBL/GenBank/DDBJ whole genome shotgun (WGS) entry which is preliminary data.</text>
</comment>
<dbReference type="GO" id="GO:0061630">
    <property type="term" value="F:ubiquitin protein ligase activity"/>
    <property type="evidence" value="ECO:0007669"/>
    <property type="project" value="UniProtKB-EC"/>
</dbReference>
<dbReference type="InterPro" id="IPR001841">
    <property type="entry name" value="Znf_RING"/>
</dbReference>
<evidence type="ECO:0000256" key="6">
    <source>
        <dbReference type="ARBA" id="ARBA00022786"/>
    </source>
</evidence>
<feature type="domain" description="RING-type" evidence="10">
    <location>
        <begin position="104"/>
        <end position="145"/>
    </location>
</feature>
<evidence type="ECO:0000313" key="11">
    <source>
        <dbReference type="EMBL" id="PQQ04536.1"/>
    </source>
</evidence>
<dbReference type="AlphaFoldDB" id="A0A314ZRD4"/>
<evidence type="ECO:0000313" key="12">
    <source>
        <dbReference type="Proteomes" id="UP000250321"/>
    </source>
</evidence>
<dbReference type="SMART" id="SM00184">
    <property type="entry name" value="RING"/>
    <property type="match status" value="1"/>
</dbReference>
<keyword evidence="7" id="KW-0862">Zinc</keyword>
<evidence type="ECO:0000256" key="7">
    <source>
        <dbReference type="ARBA" id="ARBA00022833"/>
    </source>
</evidence>
<dbReference type="SUPFAM" id="SSF57850">
    <property type="entry name" value="RING/U-box"/>
    <property type="match status" value="1"/>
</dbReference>
<feature type="region of interest" description="Disordered" evidence="9">
    <location>
        <begin position="46"/>
        <end position="86"/>
    </location>
</feature>
<keyword evidence="5 8" id="KW-0863">Zinc-finger</keyword>
<organism evidence="11 12">
    <name type="scientific">Prunus yedoensis var. nudiflora</name>
    <dbReference type="NCBI Taxonomy" id="2094558"/>
    <lineage>
        <taxon>Eukaryota</taxon>
        <taxon>Viridiplantae</taxon>
        <taxon>Streptophyta</taxon>
        <taxon>Embryophyta</taxon>
        <taxon>Tracheophyta</taxon>
        <taxon>Spermatophyta</taxon>
        <taxon>Magnoliopsida</taxon>
        <taxon>eudicotyledons</taxon>
        <taxon>Gunneridae</taxon>
        <taxon>Pentapetalae</taxon>
        <taxon>rosids</taxon>
        <taxon>fabids</taxon>
        <taxon>Rosales</taxon>
        <taxon>Rosaceae</taxon>
        <taxon>Amygdaloideae</taxon>
        <taxon>Amygdaleae</taxon>
        <taxon>Prunus</taxon>
    </lineage>
</organism>
<dbReference type="PROSITE" id="PS50089">
    <property type="entry name" value="ZF_RING_2"/>
    <property type="match status" value="1"/>
</dbReference>
<evidence type="ECO:0000256" key="4">
    <source>
        <dbReference type="ARBA" id="ARBA00022723"/>
    </source>
</evidence>
<dbReference type="PANTHER" id="PTHR46463:SF10">
    <property type="entry name" value="OS01G0926200 PROTEIN"/>
    <property type="match status" value="1"/>
</dbReference>
<gene>
    <name evidence="11" type="ORF">Pyn_31558</name>
</gene>
<dbReference type="Gene3D" id="3.30.40.10">
    <property type="entry name" value="Zinc/RING finger domain, C3HC4 (zinc finger)"/>
    <property type="match status" value="1"/>
</dbReference>
<evidence type="ECO:0000256" key="8">
    <source>
        <dbReference type="PROSITE-ProRule" id="PRU00175"/>
    </source>
</evidence>
<keyword evidence="12" id="KW-1185">Reference proteome</keyword>
<evidence type="ECO:0000256" key="1">
    <source>
        <dbReference type="ARBA" id="ARBA00000900"/>
    </source>
</evidence>
<reference evidence="11 12" key="1">
    <citation type="submission" date="2018-02" db="EMBL/GenBank/DDBJ databases">
        <title>Draft genome of wild Prunus yedoensis var. nudiflora.</title>
        <authorList>
            <person name="Baek S."/>
            <person name="Kim J.-H."/>
            <person name="Choi K."/>
            <person name="Kim G.-B."/>
            <person name="Cho A."/>
            <person name="Jang H."/>
            <person name="Shin C.-H."/>
            <person name="Yu H.-J."/>
            <person name="Mun J.-H."/>
        </authorList>
    </citation>
    <scope>NUCLEOTIDE SEQUENCE [LARGE SCALE GENOMIC DNA]</scope>
    <source>
        <strain evidence="12">cv. Jeju island</strain>
        <tissue evidence="11">Leaf</tissue>
    </source>
</reference>
<keyword evidence="3" id="KW-0808">Transferase</keyword>
<proteinExistence type="predicted"/>
<evidence type="ECO:0000256" key="9">
    <source>
        <dbReference type="SAM" id="MobiDB-lite"/>
    </source>
</evidence>
<dbReference type="OrthoDB" id="1194508at2759"/>
<evidence type="ECO:0000256" key="2">
    <source>
        <dbReference type="ARBA" id="ARBA00012483"/>
    </source>
</evidence>
<evidence type="ECO:0000256" key="5">
    <source>
        <dbReference type="ARBA" id="ARBA00022771"/>
    </source>
</evidence>
<evidence type="ECO:0000256" key="3">
    <source>
        <dbReference type="ARBA" id="ARBA00022679"/>
    </source>
</evidence>
<feature type="compositionally biased region" description="Low complexity" evidence="9">
    <location>
        <begin position="66"/>
        <end position="84"/>
    </location>
</feature>
<keyword evidence="6" id="KW-0833">Ubl conjugation pathway</keyword>
<dbReference type="STRING" id="2094558.A0A314ZRD4"/>
<dbReference type="PANTHER" id="PTHR46463">
    <property type="entry name" value="ZINC FINGER, RING/FYVE/PHD-TYPE"/>
    <property type="match status" value="1"/>
</dbReference>
<dbReference type="EMBL" id="PJQY01001226">
    <property type="protein sequence ID" value="PQQ04536.1"/>
    <property type="molecule type" value="Genomic_DNA"/>
</dbReference>
<dbReference type="Pfam" id="PF13639">
    <property type="entry name" value="zf-RING_2"/>
    <property type="match status" value="1"/>
</dbReference>
<protein>
    <recommendedName>
        <fullName evidence="2">RING-type E3 ubiquitin transferase</fullName>
        <ecNumber evidence="2">2.3.2.27</ecNumber>
    </recommendedName>
</protein>
<dbReference type="Proteomes" id="UP000250321">
    <property type="component" value="Unassembled WGS sequence"/>
</dbReference>
<comment type="catalytic activity">
    <reaction evidence="1">
        <text>S-ubiquitinyl-[E2 ubiquitin-conjugating enzyme]-L-cysteine + [acceptor protein]-L-lysine = [E2 ubiquitin-conjugating enzyme]-L-cysteine + N(6)-ubiquitinyl-[acceptor protein]-L-lysine.</text>
        <dbReference type="EC" id="2.3.2.27"/>
    </reaction>
</comment>
<keyword evidence="4" id="KW-0479">Metal-binding</keyword>
<dbReference type="EC" id="2.3.2.27" evidence="2"/>
<evidence type="ECO:0000259" key="10">
    <source>
        <dbReference type="PROSITE" id="PS50089"/>
    </source>
</evidence>
<name>A0A314ZRD4_PRUYE</name>
<accession>A0A314ZRD4</accession>